<dbReference type="PANTHER" id="PTHR11188">
    <property type="entry name" value="ARRESTIN DOMAIN CONTAINING PROTEIN"/>
    <property type="match status" value="1"/>
</dbReference>
<dbReference type="InterPro" id="IPR011022">
    <property type="entry name" value="Arrestin_C-like"/>
</dbReference>
<dbReference type="InterPro" id="IPR011021">
    <property type="entry name" value="Arrestin-like_N"/>
</dbReference>
<dbReference type="WBParaSite" id="Gr19_v10_g7224.t2">
    <property type="protein sequence ID" value="Gr19_v10_g7224.t2"/>
    <property type="gene ID" value="Gr19_v10_g7224"/>
</dbReference>
<evidence type="ECO:0000256" key="1">
    <source>
        <dbReference type="ARBA" id="ARBA00005298"/>
    </source>
</evidence>
<feature type="region of interest" description="Disordered" evidence="2">
    <location>
        <begin position="367"/>
        <end position="398"/>
    </location>
</feature>
<dbReference type="Proteomes" id="UP000887572">
    <property type="component" value="Unplaced"/>
</dbReference>
<evidence type="ECO:0000256" key="2">
    <source>
        <dbReference type="SAM" id="MobiDB-lite"/>
    </source>
</evidence>
<dbReference type="GO" id="GO:0015031">
    <property type="term" value="P:protein transport"/>
    <property type="evidence" value="ECO:0007669"/>
    <property type="project" value="TreeGrafter"/>
</dbReference>
<feature type="region of interest" description="Disordered" evidence="2">
    <location>
        <begin position="1"/>
        <end position="20"/>
    </location>
</feature>
<evidence type="ECO:0000313" key="5">
    <source>
        <dbReference type="WBParaSite" id="Gr19_v10_g7224.t2"/>
    </source>
</evidence>
<comment type="similarity">
    <text evidence="1">Belongs to the arrestin family.</text>
</comment>
<dbReference type="SMART" id="SM01017">
    <property type="entry name" value="Arrestin_C"/>
    <property type="match status" value="1"/>
</dbReference>
<feature type="domain" description="Arrestin C-terminal-like" evidence="3">
    <location>
        <begin position="224"/>
        <end position="355"/>
    </location>
</feature>
<dbReference type="SUPFAM" id="SSF81296">
    <property type="entry name" value="E set domains"/>
    <property type="match status" value="2"/>
</dbReference>
<dbReference type="GO" id="GO:0005737">
    <property type="term" value="C:cytoplasm"/>
    <property type="evidence" value="ECO:0007669"/>
    <property type="project" value="TreeGrafter"/>
</dbReference>
<name>A0A914I4G6_GLORO</name>
<feature type="region of interest" description="Disordered" evidence="2">
    <location>
        <begin position="108"/>
        <end position="129"/>
    </location>
</feature>
<protein>
    <submittedName>
        <fullName evidence="5">Arrestin C-terminal-like domain-containing protein</fullName>
    </submittedName>
</protein>
<dbReference type="Pfam" id="PF00339">
    <property type="entry name" value="Arrestin_N"/>
    <property type="match status" value="1"/>
</dbReference>
<dbReference type="Pfam" id="PF02752">
    <property type="entry name" value="Arrestin_C"/>
    <property type="match status" value="1"/>
</dbReference>
<accession>A0A914I4G6</accession>
<dbReference type="PANTHER" id="PTHR11188:SF176">
    <property type="entry name" value="ARRESTIN DOMAIN-CONTAINING PROTEIN 1"/>
    <property type="match status" value="1"/>
</dbReference>
<dbReference type="InterPro" id="IPR014752">
    <property type="entry name" value="Arrestin-like_C"/>
</dbReference>
<reference evidence="5" key="1">
    <citation type="submission" date="2022-11" db="UniProtKB">
        <authorList>
            <consortium name="WormBaseParasite"/>
        </authorList>
    </citation>
    <scope>IDENTIFICATION</scope>
</reference>
<dbReference type="InterPro" id="IPR014756">
    <property type="entry name" value="Ig_E-set"/>
</dbReference>
<organism evidence="4 5">
    <name type="scientific">Globodera rostochiensis</name>
    <name type="common">Golden nematode worm</name>
    <name type="synonym">Heterodera rostochiensis</name>
    <dbReference type="NCBI Taxonomy" id="31243"/>
    <lineage>
        <taxon>Eukaryota</taxon>
        <taxon>Metazoa</taxon>
        <taxon>Ecdysozoa</taxon>
        <taxon>Nematoda</taxon>
        <taxon>Chromadorea</taxon>
        <taxon>Rhabditida</taxon>
        <taxon>Tylenchina</taxon>
        <taxon>Tylenchomorpha</taxon>
        <taxon>Tylenchoidea</taxon>
        <taxon>Heteroderidae</taxon>
        <taxon>Heteroderinae</taxon>
        <taxon>Globodera</taxon>
    </lineage>
</organism>
<sequence>MSQGTIKSQQRERSAAAAVGAQNRHSAPFFEHFGIVLDNAEGVYFAGQEIVGKVVIECREPRRVSELLLEVKGRARTHWTKSRKTCSANEAYFCEQFNTEYTRKLPKAEDYEQQQRRERGGAERTAAERRKDSIKLMGRTLHAGTHEIPFSYVLPKNLPNSFEGEFGFVRYTCRAVCESPWDFDTVCFLPFTVVGIEDLNCEAELLSLPLETRCSHSVGAFCVRLGSVSTELRIARGGFTPGESVRVNAKVRNESRRTLRGLELRLCKKVLYKSKTFAGAEQQRTTTNVVQTVRAKNVPSGGEFECSAMPLTVPSVPPRLTPKCRLIDVTYCVELSCRTPPFCVSLPVVIGTIPLLPPNLRNTIGQKVLNNGTPFGRADDESGGEKEEDNLDSETERNCASKKRVRMPSSVLSELYPALPTPCFRELHSGPVKVADERERKFQFGPNLFTPKHPFYVDGVF</sequence>
<dbReference type="Gene3D" id="2.60.40.640">
    <property type="match status" value="2"/>
</dbReference>
<dbReference type="InterPro" id="IPR050357">
    <property type="entry name" value="Arrestin_domain-protein"/>
</dbReference>
<dbReference type="AlphaFoldDB" id="A0A914I4G6"/>
<proteinExistence type="inferred from homology"/>
<keyword evidence="4" id="KW-1185">Reference proteome</keyword>
<evidence type="ECO:0000313" key="4">
    <source>
        <dbReference type="Proteomes" id="UP000887572"/>
    </source>
</evidence>
<evidence type="ECO:0000259" key="3">
    <source>
        <dbReference type="SMART" id="SM01017"/>
    </source>
</evidence>